<evidence type="ECO:0000313" key="2">
    <source>
        <dbReference type="Proteomes" id="UP001148662"/>
    </source>
</evidence>
<reference evidence="1" key="1">
    <citation type="submission" date="2022-07" db="EMBL/GenBank/DDBJ databases">
        <title>Genome Sequence of Phlebia brevispora.</title>
        <authorList>
            <person name="Buettner E."/>
        </authorList>
    </citation>
    <scope>NUCLEOTIDE SEQUENCE</scope>
    <source>
        <strain evidence="1">MPL23</strain>
    </source>
</reference>
<name>A0ACC1RWE0_9APHY</name>
<sequence length="656" mass="72737">MKALYPNSDDPSKLSESALALKIARHSPCSICTAEICSGLRPPPIVQLVLDSVEDYDGSESYLSSCSCGHDAIDHGADLSEIGPNEFARRGRVAIRIDELLKDVGRLLDFDYIDGDIESLRRQMTLPEPVGSPLSETLASLVADSPKPSDSPESSFLSDAFDGEQEPPTKRRRVSFSESSLSSESSSSSGEEEERPLAAKRAERAGKERSGHKHNGKGKKGGGPRARGQRTGGKTMSSMKSKTQTSKPSQAEESQQVGHTSPVETNGHEYPVKVEDKMDESQITRLATGVTVDTGAAASATPGVKPEKASHVELRKGIIQIVPVENDSQPRSLVILTGLKTLFQKQLPKMPREYIARLVFDSNSKCLAIIKRGYKVVGGICYRPFPHRGFAEIVFFATASVDQVKGYGGMLMDHFKAHIRKTYPDMLHFLTYADNYAVGYFRKQGFSKEITLPRARWAGYIKDYEGGTIMQCTMLPKVDYTQTRDIIAAQRDAILEKIREKSRSHIVYPGLEIWKDNGEPLDPKDVPGLRESGWTPSMAAIMIRNNGKSAEHSAMEKLLSDLQGHPLAWAFLQPVNGEEVPDYYDVIRQPMDFATMEHKLDTNQYTNLDTFLADAQLVFDNCRTYNAEGSLYHKNATKLEKYLKDQVASLKLKKDY</sequence>
<organism evidence="1 2">
    <name type="scientific">Phlebia brevispora</name>
    <dbReference type="NCBI Taxonomy" id="194682"/>
    <lineage>
        <taxon>Eukaryota</taxon>
        <taxon>Fungi</taxon>
        <taxon>Dikarya</taxon>
        <taxon>Basidiomycota</taxon>
        <taxon>Agaricomycotina</taxon>
        <taxon>Agaricomycetes</taxon>
        <taxon>Polyporales</taxon>
        <taxon>Meruliaceae</taxon>
        <taxon>Phlebia</taxon>
    </lineage>
</organism>
<accession>A0ACC1RWE0</accession>
<evidence type="ECO:0000313" key="1">
    <source>
        <dbReference type="EMBL" id="KAJ3527122.1"/>
    </source>
</evidence>
<gene>
    <name evidence="1" type="ORF">NM688_g8172</name>
</gene>
<dbReference type="Proteomes" id="UP001148662">
    <property type="component" value="Unassembled WGS sequence"/>
</dbReference>
<dbReference type="EMBL" id="JANHOG010002112">
    <property type="protein sequence ID" value="KAJ3527122.1"/>
    <property type="molecule type" value="Genomic_DNA"/>
</dbReference>
<comment type="caution">
    <text evidence="1">The sequence shown here is derived from an EMBL/GenBank/DDBJ whole genome shotgun (WGS) entry which is preliminary data.</text>
</comment>
<proteinExistence type="predicted"/>
<protein>
    <submittedName>
        <fullName evidence="1">Uncharacterized protein</fullName>
    </submittedName>
</protein>
<keyword evidence="2" id="KW-1185">Reference proteome</keyword>